<keyword evidence="3" id="KW-0808">Transferase</keyword>
<evidence type="ECO:0000259" key="11">
    <source>
        <dbReference type="PROSITE" id="PS51285"/>
    </source>
</evidence>
<dbReference type="InterPro" id="IPR000719">
    <property type="entry name" value="Prot_kinase_dom"/>
</dbReference>
<feature type="domain" description="AGC-kinase C-terminal" evidence="11">
    <location>
        <begin position="314"/>
        <end position="352"/>
    </location>
</feature>
<dbReference type="PROSITE" id="PS00108">
    <property type="entry name" value="PROTEIN_KINASE_ST"/>
    <property type="match status" value="1"/>
</dbReference>
<reference evidence="12 13" key="1">
    <citation type="submission" date="2016-09" db="EMBL/GenBank/DDBJ databases">
        <title>Extensive genetic diversity and differential bi-allelic expression allows diatom success in the polar Southern Ocean.</title>
        <authorList>
            <consortium name="DOE Joint Genome Institute"/>
            <person name="Mock T."/>
            <person name="Otillar R.P."/>
            <person name="Strauss J."/>
            <person name="Dupont C."/>
            <person name="Frickenhaus S."/>
            <person name="Maumus F."/>
            <person name="Mcmullan M."/>
            <person name="Sanges R."/>
            <person name="Schmutz J."/>
            <person name="Toseland A."/>
            <person name="Valas R."/>
            <person name="Veluchamy A."/>
            <person name="Ward B.J."/>
            <person name="Allen A."/>
            <person name="Barry K."/>
            <person name="Falciatore A."/>
            <person name="Ferrante M."/>
            <person name="Fortunato A.E."/>
            <person name="Gloeckner G."/>
            <person name="Gruber A."/>
            <person name="Hipkin R."/>
            <person name="Janech M."/>
            <person name="Kroth P."/>
            <person name="Leese F."/>
            <person name="Lindquist E."/>
            <person name="Lyon B.R."/>
            <person name="Martin J."/>
            <person name="Mayer C."/>
            <person name="Parker M."/>
            <person name="Quesneville H."/>
            <person name="Raymond J."/>
            <person name="Uhlig C."/>
            <person name="Valentin K.U."/>
            <person name="Worden A.Z."/>
            <person name="Armbrust E.V."/>
            <person name="Bowler C."/>
            <person name="Green B."/>
            <person name="Moulton V."/>
            <person name="Van Oosterhout C."/>
            <person name="Grigoriev I."/>
        </authorList>
    </citation>
    <scope>NUCLEOTIDE SEQUENCE [LARGE SCALE GENOMIC DNA]</scope>
    <source>
        <strain evidence="12 13">CCMP1102</strain>
    </source>
</reference>
<dbReference type="InterPro" id="IPR045270">
    <property type="entry name" value="STKc_AGC"/>
</dbReference>
<dbReference type="FunFam" id="1.10.510.10:FF:000048">
    <property type="entry name" value="Protein kinase C"/>
    <property type="match status" value="1"/>
</dbReference>
<dbReference type="Gene3D" id="3.30.200.20">
    <property type="entry name" value="Phosphorylase Kinase, domain 1"/>
    <property type="match status" value="1"/>
</dbReference>
<dbReference type="Gene3D" id="1.10.510.10">
    <property type="entry name" value="Transferase(Phosphotransferase) domain 1"/>
    <property type="match status" value="1"/>
</dbReference>
<evidence type="ECO:0000256" key="4">
    <source>
        <dbReference type="ARBA" id="ARBA00022741"/>
    </source>
</evidence>
<dbReference type="SUPFAM" id="SSF56112">
    <property type="entry name" value="Protein kinase-like (PK-like)"/>
    <property type="match status" value="1"/>
</dbReference>
<dbReference type="OrthoDB" id="63267at2759"/>
<keyword evidence="5 12" id="KW-0418">Kinase</keyword>
<dbReference type="AlphaFoldDB" id="A0A1E7EPQ8"/>
<evidence type="ECO:0000256" key="8">
    <source>
        <dbReference type="RuleBase" id="RU000304"/>
    </source>
</evidence>
<keyword evidence="6 7" id="KW-0067">ATP-binding</keyword>
<feature type="region of interest" description="Disordered" evidence="9">
    <location>
        <begin position="1"/>
        <end position="30"/>
    </location>
</feature>
<gene>
    <name evidence="12" type="ORF">FRACYDRAFT_197181</name>
</gene>
<dbReference type="Pfam" id="PF00069">
    <property type="entry name" value="Pkinase"/>
    <property type="match status" value="1"/>
</dbReference>
<evidence type="ECO:0000256" key="3">
    <source>
        <dbReference type="ARBA" id="ARBA00022679"/>
    </source>
</evidence>
<feature type="non-terminal residue" evidence="12">
    <location>
        <position position="352"/>
    </location>
</feature>
<dbReference type="PROSITE" id="PS00107">
    <property type="entry name" value="PROTEIN_KINASE_ATP"/>
    <property type="match status" value="1"/>
</dbReference>
<sequence length="352" mass="39435">MSTENDTEIATIANTSTSTTTTNDNNNDKSSRFVTPKDFELLKVIGMGAFGKVLQVRNKQSSQILAMKIISKRQLRKKSGYIENVQAERNILKRVNHPFVVKMHCSFQSREKLFILMDFLAGGELFLRLGREGIFLEKDAAFYLAELVSGLDHLHTLGILHRDLKPENILLCNDGHICLTDFGLAKDFGTDWGGQDGNDDQERARTICGTQEYMAPEMVANKGYGKAADYWSLGCIAYEMLSGDPPFSAKKGAKELFRNIMSQKVKMPPGSTAAACKILKGLLNRNPDARLGVARSTMFELGGIAALKQAPFFAKIDWVKLDRRELTPPYDLNVDHEHDLRHFHDEFTAMPL</sequence>
<protein>
    <submittedName>
        <fullName evidence="12">Pkinase-domain-containing protein</fullName>
    </submittedName>
</protein>
<evidence type="ECO:0000256" key="7">
    <source>
        <dbReference type="PROSITE-ProRule" id="PRU10141"/>
    </source>
</evidence>
<dbReference type="PANTHER" id="PTHR24351">
    <property type="entry name" value="RIBOSOMAL PROTEIN S6 KINASE"/>
    <property type="match status" value="1"/>
</dbReference>
<dbReference type="InterPro" id="IPR000961">
    <property type="entry name" value="AGC-kinase_C"/>
</dbReference>
<dbReference type="GO" id="GO:0004674">
    <property type="term" value="F:protein serine/threonine kinase activity"/>
    <property type="evidence" value="ECO:0007669"/>
    <property type="project" value="UniProtKB-KW"/>
</dbReference>
<keyword evidence="13" id="KW-1185">Reference proteome</keyword>
<name>A0A1E7EPQ8_9STRA</name>
<evidence type="ECO:0000256" key="2">
    <source>
        <dbReference type="ARBA" id="ARBA00022553"/>
    </source>
</evidence>
<dbReference type="FunFam" id="3.30.200.20:FF:000042">
    <property type="entry name" value="Aurora kinase A"/>
    <property type="match status" value="1"/>
</dbReference>
<organism evidence="12 13">
    <name type="scientific">Fragilariopsis cylindrus CCMP1102</name>
    <dbReference type="NCBI Taxonomy" id="635003"/>
    <lineage>
        <taxon>Eukaryota</taxon>
        <taxon>Sar</taxon>
        <taxon>Stramenopiles</taxon>
        <taxon>Ochrophyta</taxon>
        <taxon>Bacillariophyta</taxon>
        <taxon>Bacillariophyceae</taxon>
        <taxon>Bacillariophycidae</taxon>
        <taxon>Bacillariales</taxon>
        <taxon>Bacillariaceae</taxon>
        <taxon>Fragilariopsis</taxon>
    </lineage>
</organism>
<keyword evidence="4 7" id="KW-0547">Nucleotide-binding</keyword>
<evidence type="ECO:0000256" key="5">
    <source>
        <dbReference type="ARBA" id="ARBA00022777"/>
    </source>
</evidence>
<evidence type="ECO:0000313" key="12">
    <source>
        <dbReference type="EMBL" id="OEU07855.1"/>
    </source>
</evidence>
<feature type="domain" description="Protein kinase" evidence="10">
    <location>
        <begin position="39"/>
        <end position="313"/>
    </location>
</feature>
<dbReference type="PROSITE" id="PS50011">
    <property type="entry name" value="PROTEIN_KINASE_DOM"/>
    <property type="match status" value="1"/>
</dbReference>
<evidence type="ECO:0000256" key="9">
    <source>
        <dbReference type="SAM" id="MobiDB-lite"/>
    </source>
</evidence>
<evidence type="ECO:0000259" key="10">
    <source>
        <dbReference type="PROSITE" id="PS50011"/>
    </source>
</evidence>
<keyword evidence="1 8" id="KW-0723">Serine/threonine-protein kinase</keyword>
<dbReference type="SMART" id="SM00220">
    <property type="entry name" value="S_TKc"/>
    <property type="match status" value="1"/>
</dbReference>
<dbReference type="InterPro" id="IPR011009">
    <property type="entry name" value="Kinase-like_dom_sf"/>
</dbReference>
<dbReference type="EMBL" id="KV784383">
    <property type="protein sequence ID" value="OEU07855.1"/>
    <property type="molecule type" value="Genomic_DNA"/>
</dbReference>
<proteinExistence type="inferred from homology"/>
<feature type="binding site" evidence="7">
    <location>
        <position position="68"/>
    </location>
    <ligand>
        <name>ATP</name>
        <dbReference type="ChEBI" id="CHEBI:30616"/>
    </ligand>
</feature>
<dbReference type="InterPro" id="IPR017441">
    <property type="entry name" value="Protein_kinase_ATP_BS"/>
</dbReference>
<dbReference type="Proteomes" id="UP000095751">
    <property type="component" value="Unassembled WGS sequence"/>
</dbReference>
<comment type="similarity">
    <text evidence="8">Belongs to the protein kinase superfamily.</text>
</comment>
<feature type="compositionally biased region" description="Low complexity" evidence="9">
    <location>
        <begin position="9"/>
        <end position="25"/>
    </location>
</feature>
<dbReference type="CDD" id="cd05123">
    <property type="entry name" value="STKc_AGC"/>
    <property type="match status" value="1"/>
</dbReference>
<dbReference type="InParanoid" id="A0A1E7EPQ8"/>
<dbReference type="InterPro" id="IPR008271">
    <property type="entry name" value="Ser/Thr_kinase_AS"/>
</dbReference>
<evidence type="ECO:0000256" key="6">
    <source>
        <dbReference type="ARBA" id="ARBA00022840"/>
    </source>
</evidence>
<evidence type="ECO:0000256" key="1">
    <source>
        <dbReference type="ARBA" id="ARBA00022527"/>
    </source>
</evidence>
<evidence type="ECO:0000313" key="13">
    <source>
        <dbReference type="Proteomes" id="UP000095751"/>
    </source>
</evidence>
<accession>A0A1E7EPQ8</accession>
<keyword evidence="2" id="KW-0597">Phosphoprotein</keyword>
<dbReference type="KEGG" id="fcy:FRACYDRAFT_197181"/>
<dbReference type="PROSITE" id="PS51285">
    <property type="entry name" value="AGC_KINASE_CTER"/>
    <property type="match status" value="1"/>
</dbReference>
<dbReference type="GO" id="GO:0005524">
    <property type="term" value="F:ATP binding"/>
    <property type="evidence" value="ECO:0007669"/>
    <property type="project" value="UniProtKB-UniRule"/>
</dbReference>